<accession>A0ABU7UGI8</accession>
<evidence type="ECO:0000259" key="2">
    <source>
        <dbReference type="PROSITE" id="PS51340"/>
    </source>
</evidence>
<dbReference type="Gene3D" id="3.10.20.30">
    <property type="match status" value="1"/>
</dbReference>
<organism evidence="3 4">
    <name type="scientific">Lelliottia amnigena</name>
    <name type="common">Enterobacter amnigenus</name>
    <dbReference type="NCBI Taxonomy" id="61646"/>
    <lineage>
        <taxon>Bacteria</taxon>
        <taxon>Pseudomonadati</taxon>
        <taxon>Pseudomonadota</taxon>
        <taxon>Gammaproteobacteria</taxon>
        <taxon>Enterobacterales</taxon>
        <taxon>Enterobacteriaceae</taxon>
        <taxon>Lelliottia</taxon>
    </lineage>
</organism>
<dbReference type="PROSITE" id="PS51340">
    <property type="entry name" value="MOSC"/>
    <property type="match status" value="1"/>
</dbReference>
<dbReference type="Pfam" id="PF00111">
    <property type="entry name" value="Fer2"/>
    <property type="match status" value="1"/>
</dbReference>
<dbReference type="Pfam" id="PF03473">
    <property type="entry name" value="MOSC"/>
    <property type="match status" value="1"/>
</dbReference>
<dbReference type="InterPro" id="IPR012675">
    <property type="entry name" value="Beta-grasp_dom_sf"/>
</dbReference>
<dbReference type="EMBL" id="JAZKLI010000001">
    <property type="protein sequence ID" value="MEE9685441.1"/>
    <property type="molecule type" value="Genomic_DNA"/>
</dbReference>
<evidence type="ECO:0000259" key="1">
    <source>
        <dbReference type="PROSITE" id="PS51085"/>
    </source>
</evidence>
<protein>
    <submittedName>
        <fullName evidence="3">YcbX family protein</fullName>
    </submittedName>
</protein>
<feature type="domain" description="2Fe-2S ferredoxin-type" evidence="1">
    <location>
        <begin position="296"/>
        <end position="376"/>
    </location>
</feature>
<name>A0ABU7UGI8_LELAM</name>
<dbReference type="Proteomes" id="UP001335910">
    <property type="component" value="Unassembled WGS sequence"/>
</dbReference>
<proteinExistence type="predicted"/>
<dbReference type="PANTHER" id="PTHR14237:SF19">
    <property type="entry name" value="MITOCHONDRIAL AMIDOXIME REDUCING COMPONENT 1"/>
    <property type="match status" value="1"/>
</dbReference>
<dbReference type="SUPFAM" id="SSF141673">
    <property type="entry name" value="MOSC N-terminal domain-like"/>
    <property type="match status" value="1"/>
</dbReference>
<dbReference type="Pfam" id="PF03476">
    <property type="entry name" value="MOSC_N"/>
    <property type="match status" value="1"/>
</dbReference>
<gene>
    <name evidence="3" type="ORF">V4839_18450</name>
</gene>
<evidence type="ECO:0000313" key="3">
    <source>
        <dbReference type="EMBL" id="MEE9685441.1"/>
    </source>
</evidence>
<dbReference type="SUPFAM" id="SSF54292">
    <property type="entry name" value="2Fe-2S ferredoxin-like"/>
    <property type="match status" value="1"/>
</dbReference>
<reference evidence="3 4" key="1">
    <citation type="submission" date="2023-10" db="EMBL/GenBank/DDBJ databases">
        <title>Wastewater isolates of ESBL- and carbapenemase-producing Gram-negative bacteria from New Zealand.</title>
        <authorList>
            <person name="Straub C."/>
            <person name="Weaver L."/>
            <person name="Cornelius A."/>
            <person name="Mcgill E."/>
            <person name="Dyet K."/>
            <person name="White L."/>
            <person name="Pattis I."/>
        </authorList>
    </citation>
    <scope>NUCLEOTIDE SEQUENCE [LARGE SCALE GENOMIC DNA]</scope>
    <source>
        <strain evidence="3 4">ESBL35</strain>
    </source>
</reference>
<feature type="domain" description="MOSC" evidence="2">
    <location>
        <begin position="115"/>
        <end position="264"/>
    </location>
</feature>
<dbReference type="InterPro" id="IPR001041">
    <property type="entry name" value="2Fe-2S_ferredoxin-type"/>
</dbReference>
<evidence type="ECO:0000313" key="4">
    <source>
        <dbReference type="Proteomes" id="UP001335910"/>
    </source>
</evidence>
<dbReference type="PROSITE" id="PS51085">
    <property type="entry name" value="2FE2S_FER_2"/>
    <property type="match status" value="1"/>
</dbReference>
<comment type="caution">
    <text evidence="3">The sequence shown here is derived from an EMBL/GenBank/DDBJ whole genome shotgun (WGS) entry which is preliminary data.</text>
</comment>
<dbReference type="PANTHER" id="PTHR14237">
    <property type="entry name" value="MOLYBDOPTERIN COFACTOR SULFURASE MOSC"/>
    <property type="match status" value="1"/>
</dbReference>
<dbReference type="CDD" id="cd00207">
    <property type="entry name" value="fer2"/>
    <property type="match status" value="1"/>
</dbReference>
<dbReference type="InterPro" id="IPR005302">
    <property type="entry name" value="MoCF_Sase_C"/>
</dbReference>
<dbReference type="InterPro" id="IPR036010">
    <property type="entry name" value="2Fe-2S_ferredoxin-like_sf"/>
</dbReference>
<keyword evidence="4" id="KW-1185">Reference proteome</keyword>
<dbReference type="SUPFAM" id="SSF50800">
    <property type="entry name" value="PK beta-barrel domain-like"/>
    <property type="match status" value="1"/>
</dbReference>
<sequence>MATLSRLFIHPVKSMRGIGLTHALADVSGFAFDRIFMVTEPDGTFITARQFPQMVRFIPAPLHDGLHLTAPDGSSVIARFNDFSPVDEPTEVWRNHFTARIAPEEINRWLSGFFSRPVQLRWVGPELTRRVQHFESVPLSFADGFPFLLTNEASLRDLQNRCSASVQMEQFRPNLVVTGAQAWEEDTWKVIRIGSVIFDVVKPCSRCIFTTISPEKGQKHPSGEPLKTLQSFRTAQDNGDVDFGQNLIPRSSGVIRVGDEVEILSTGAGRIYGAGAEEETAEAEEETAEAEVQPVTAVTLQWQGQTLKGNNQQVLLEQLEQAGIRVPYSCRAGICGCCRIKLIDGEVTALKKSAVGEDGTILCCSCVPKTSLQLEL</sequence>
<dbReference type="InterPro" id="IPR011037">
    <property type="entry name" value="Pyrv_Knase-like_insert_dom_sf"/>
</dbReference>
<dbReference type="InterPro" id="IPR005303">
    <property type="entry name" value="MOCOS_middle"/>
</dbReference>
<dbReference type="RefSeq" id="WP_331390404.1">
    <property type="nucleotide sequence ID" value="NZ_JAZKLB010000001.1"/>
</dbReference>